<sequence length="606" mass="65727">MLEAFTVSCHSLDEPASLGAVPSPVIGPSDEHNGSQILFQNPRTLGRGVDNFDEHGIPQTPYMSSSRTEHPRPHGNPLLDAPILGSIGQSRHSGHTEHTSLVKLTLDDSCYMVDNNSIVAGSGGDGGGVSLTSMPSSTVSSQVAPFPNVRGSQLVLVRGGASFSGAHITMRLLEGGYNVRILARDCLTSTSALSDLVKTRLPPQAHNRLLIFRGTELTEALEGCDFVVCNSEPETGDLTERSDINRRYMDDMQDLFLSIHHICRRSATNNPHHHHHHHETELHQSQLVIRPPRIIWISTAATLFPVATTSQVRSRYVVEAKAQALREAERIAKKADIPFVVLLPSVMVGTALTDARSEASRLLSQLATGGKRWFPFAPSFAWNFVDVQDVAEATFEALTCDAALHQRFLISESELSIAAIGNLLQRRFPALPPPATIELPNICTLILLTLFGHLGETVSYRYLRSNLGRRYLLENHKARRTLGIKFHRASEGIVSSVAEALCLVPELPTSPVEPTNSSLSTSSSGSYGSSASVDGARQSTTTGHNMSITESSGLLRSTSMRLRSRSGELRKTECHPWVPRAKWVLLAAALSLTVGFAAGSIASKLS</sequence>
<evidence type="ECO:0000313" key="4">
    <source>
        <dbReference type="Proteomes" id="UP000051952"/>
    </source>
</evidence>
<evidence type="ECO:0000256" key="1">
    <source>
        <dbReference type="SAM" id="MobiDB-lite"/>
    </source>
</evidence>
<keyword evidence="4" id="KW-1185">Reference proteome</keyword>
<dbReference type="GO" id="GO:0004029">
    <property type="term" value="F:aldehyde dehydrogenase (NAD+) activity"/>
    <property type="evidence" value="ECO:0007669"/>
    <property type="project" value="TreeGrafter"/>
</dbReference>
<evidence type="ECO:0000259" key="2">
    <source>
        <dbReference type="Pfam" id="PF01370"/>
    </source>
</evidence>
<feature type="region of interest" description="Disordered" evidence="1">
    <location>
        <begin position="54"/>
        <end position="73"/>
    </location>
</feature>
<dbReference type="Gene3D" id="3.40.50.720">
    <property type="entry name" value="NAD(P)-binding Rossmann-like Domain"/>
    <property type="match status" value="2"/>
</dbReference>
<accession>A0A0S4KPM4</accession>
<feature type="domain" description="NAD-dependent epimerase/dehydratase" evidence="2">
    <location>
        <begin position="155"/>
        <end position="400"/>
    </location>
</feature>
<dbReference type="EMBL" id="CYKH01002252">
    <property type="protein sequence ID" value="CUI15589.1"/>
    <property type="molecule type" value="Genomic_DNA"/>
</dbReference>
<protein>
    <recommendedName>
        <fullName evidence="2">NAD-dependent epimerase/dehydratase domain-containing protein</fullName>
    </recommendedName>
</protein>
<reference evidence="4" key="1">
    <citation type="submission" date="2015-09" db="EMBL/GenBank/DDBJ databases">
        <authorList>
            <consortium name="Pathogen Informatics"/>
        </authorList>
    </citation>
    <scope>NUCLEOTIDE SEQUENCE [LARGE SCALE GENOMIC DNA]</scope>
    <source>
        <strain evidence="4">Lake Konstanz</strain>
    </source>
</reference>
<dbReference type="OrthoDB" id="2735536at2759"/>
<dbReference type="PANTHER" id="PTHR48079:SF6">
    <property type="entry name" value="NAD(P)-BINDING DOMAIN-CONTAINING PROTEIN-RELATED"/>
    <property type="match status" value="1"/>
</dbReference>
<dbReference type="InterPro" id="IPR036291">
    <property type="entry name" value="NAD(P)-bd_dom_sf"/>
</dbReference>
<dbReference type="GO" id="GO:0005737">
    <property type="term" value="C:cytoplasm"/>
    <property type="evidence" value="ECO:0007669"/>
    <property type="project" value="TreeGrafter"/>
</dbReference>
<proteinExistence type="predicted"/>
<dbReference type="Pfam" id="PF01370">
    <property type="entry name" value="Epimerase"/>
    <property type="match status" value="1"/>
</dbReference>
<dbReference type="VEuPathDB" id="TriTrypDB:BSAL_48565"/>
<feature type="compositionally biased region" description="Polar residues" evidence="1">
    <location>
        <begin position="537"/>
        <end position="550"/>
    </location>
</feature>
<name>A0A0S4KPM4_BODSA</name>
<dbReference type="InterPro" id="IPR051783">
    <property type="entry name" value="NAD(P)-dependent_oxidoreduct"/>
</dbReference>
<feature type="region of interest" description="Disordered" evidence="1">
    <location>
        <begin position="509"/>
        <end position="554"/>
    </location>
</feature>
<dbReference type="Proteomes" id="UP000051952">
    <property type="component" value="Unassembled WGS sequence"/>
</dbReference>
<gene>
    <name evidence="3" type="ORF">BSAL_48565</name>
</gene>
<dbReference type="PANTHER" id="PTHR48079">
    <property type="entry name" value="PROTEIN YEEZ"/>
    <property type="match status" value="1"/>
</dbReference>
<dbReference type="AlphaFoldDB" id="A0A0S4KPM4"/>
<organism evidence="3 4">
    <name type="scientific">Bodo saltans</name>
    <name type="common">Flagellated protozoan</name>
    <dbReference type="NCBI Taxonomy" id="75058"/>
    <lineage>
        <taxon>Eukaryota</taxon>
        <taxon>Discoba</taxon>
        <taxon>Euglenozoa</taxon>
        <taxon>Kinetoplastea</taxon>
        <taxon>Metakinetoplastina</taxon>
        <taxon>Eubodonida</taxon>
        <taxon>Bodonidae</taxon>
        <taxon>Bodo</taxon>
    </lineage>
</organism>
<dbReference type="InterPro" id="IPR001509">
    <property type="entry name" value="Epimerase_deHydtase"/>
</dbReference>
<dbReference type="SUPFAM" id="SSF51735">
    <property type="entry name" value="NAD(P)-binding Rossmann-fold domains"/>
    <property type="match status" value="1"/>
</dbReference>
<evidence type="ECO:0000313" key="3">
    <source>
        <dbReference type="EMBL" id="CUI15589.1"/>
    </source>
</evidence>
<feature type="compositionally biased region" description="Low complexity" evidence="1">
    <location>
        <begin position="517"/>
        <end position="532"/>
    </location>
</feature>